<gene>
    <name evidence="1" type="ORF">LCGC14_0678320</name>
</gene>
<evidence type="ECO:0000313" key="1">
    <source>
        <dbReference type="EMBL" id="KKN45885.1"/>
    </source>
</evidence>
<protein>
    <recommendedName>
        <fullName evidence="2">Holin</fullName>
    </recommendedName>
</protein>
<comment type="caution">
    <text evidence="1">The sequence shown here is derived from an EMBL/GenBank/DDBJ whole genome shotgun (WGS) entry which is preliminary data.</text>
</comment>
<reference evidence="1" key="1">
    <citation type="journal article" date="2015" name="Nature">
        <title>Complex archaea that bridge the gap between prokaryotes and eukaryotes.</title>
        <authorList>
            <person name="Spang A."/>
            <person name="Saw J.H."/>
            <person name="Jorgensen S.L."/>
            <person name="Zaremba-Niedzwiedzka K."/>
            <person name="Martijn J."/>
            <person name="Lind A.E."/>
            <person name="van Eijk R."/>
            <person name="Schleper C."/>
            <person name="Guy L."/>
            <person name="Ettema T.J."/>
        </authorList>
    </citation>
    <scope>NUCLEOTIDE SEQUENCE</scope>
</reference>
<proteinExistence type="predicted"/>
<evidence type="ECO:0008006" key="2">
    <source>
        <dbReference type="Google" id="ProtNLM"/>
    </source>
</evidence>
<dbReference type="EMBL" id="LAZR01001360">
    <property type="protein sequence ID" value="KKN45885.1"/>
    <property type="molecule type" value="Genomic_DNA"/>
</dbReference>
<name>A0A0F9QNY1_9ZZZZ</name>
<organism evidence="1">
    <name type="scientific">marine sediment metagenome</name>
    <dbReference type="NCBI Taxonomy" id="412755"/>
    <lineage>
        <taxon>unclassified sequences</taxon>
        <taxon>metagenomes</taxon>
        <taxon>ecological metagenomes</taxon>
    </lineage>
</organism>
<sequence length="69" mass="7191">MWKAIRGILSSKKAVVAAVSAAVWIAGRFGLELDVAELLPVVAPLWAYVIGQGVADAGKERAKVEAGTD</sequence>
<dbReference type="AlphaFoldDB" id="A0A0F9QNY1"/>
<accession>A0A0F9QNY1</accession>